<evidence type="ECO:0000259" key="1">
    <source>
        <dbReference type="Pfam" id="PF12697"/>
    </source>
</evidence>
<organism evidence="2 3">
    <name type="scientific">Candidatus Obscuribacter phosphatis</name>
    <dbReference type="NCBI Taxonomy" id="1906157"/>
    <lineage>
        <taxon>Bacteria</taxon>
        <taxon>Bacillati</taxon>
        <taxon>Candidatus Melainabacteria</taxon>
        <taxon>Candidatus Obscuribacterales</taxon>
        <taxon>Candidatus Obscuribacteraceae</taxon>
        <taxon>Candidatus Obscuribacter</taxon>
    </lineage>
</organism>
<evidence type="ECO:0000313" key="3">
    <source>
        <dbReference type="Proteomes" id="UP000664277"/>
    </source>
</evidence>
<gene>
    <name evidence="2" type="ORF">J0M35_16210</name>
</gene>
<dbReference type="SUPFAM" id="SSF53474">
    <property type="entry name" value="alpha/beta-Hydrolases"/>
    <property type="match status" value="1"/>
</dbReference>
<name>A0A8J7PC18_9BACT</name>
<protein>
    <submittedName>
        <fullName evidence="2">Alpha/beta hydrolase</fullName>
    </submittedName>
</protein>
<dbReference type="InterPro" id="IPR029058">
    <property type="entry name" value="AB_hydrolase_fold"/>
</dbReference>
<dbReference type="AlphaFoldDB" id="A0A8J7PC18"/>
<dbReference type="Gene3D" id="3.40.50.1820">
    <property type="entry name" value="alpha/beta hydrolase"/>
    <property type="match status" value="1"/>
</dbReference>
<feature type="domain" description="AB hydrolase-1" evidence="1">
    <location>
        <begin position="101"/>
        <end position="211"/>
    </location>
</feature>
<reference evidence="2" key="1">
    <citation type="submission" date="2021-02" db="EMBL/GenBank/DDBJ databases">
        <title>Genome-Resolved Metagenomics of a Microbial Community Performing Photosynthetic Biological Nutrient Removal.</title>
        <authorList>
            <person name="Mcdaniel E.A."/>
        </authorList>
    </citation>
    <scope>NUCLEOTIDE SEQUENCE</scope>
    <source>
        <strain evidence="2">UWPOB_OBS1</strain>
    </source>
</reference>
<sequence length="326" mass="35663">MKLLIAVLVLAIGLDIAGMVFFFLYMGNQSKLKGIKKERDVLTSNINQMGNINAFKQGELGEKGAPEREYFVAEIDGAESLYALSPPMIPQAKEHSYLMLYFHGMGSTYMEPYMAPVDKPIAHALRERLQSATFLSVDYRGKTSWLNDKALADTNQNVRAVLNRYPTEKIIVVGTSMGGASALAYSFLAAPDIKEKIVGVIACEAAGDLAELFKTTNSKIVQAGLAEALGLPEQNQAYKRHSLFERLKDSEGKEGLKKIRFAVLSANQDDVVPVKMQKDIVAALQKEGIASELISFDEKHGVPPSSQYLKGLEYILSAGPIKPGTN</sequence>
<evidence type="ECO:0000313" key="2">
    <source>
        <dbReference type="EMBL" id="MBN8661912.1"/>
    </source>
</evidence>
<dbReference type="InterPro" id="IPR000073">
    <property type="entry name" value="AB_hydrolase_1"/>
</dbReference>
<comment type="caution">
    <text evidence="2">The sequence shown here is derived from an EMBL/GenBank/DDBJ whole genome shotgun (WGS) entry which is preliminary data.</text>
</comment>
<dbReference type="Proteomes" id="UP000664277">
    <property type="component" value="Unassembled WGS sequence"/>
</dbReference>
<keyword evidence="2" id="KW-0378">Hydrolase</keyword>
<accession>A0A8J7PC18</accession>
<proteinExistence type="predicted"/>
<dbReference type="EMBL" id="JAFLCK010000027">
    <property type="protein sequence ID" value="MBN8661912.1"/>
    <property type="molecule type" value="Genomic_DNA"/>
</dbReference>
<dbReference type="GO" id="GO:0016787">
    <property type="term" value="F:hydrolase activity"/>
    <property type="evidence" value="ECO:0007669"/>
    <property type="project" value="UniProtKB-KW"/>
</dbReference>
<dbReference type="Pfam" id="PF12697">
    <property type="entry name" value="Abhydrolase_6"/>
    <property type="match status" value="1"/>
</dbReference>